<keyword evidence="3" id="KW-1185">Reference proteome</keyword>
<name>A0ABR3EWB8_9AGAR</name>
<evidence type="ECO:0000313" key="2">
    <source>
        <dbReference type="EMBL" id="KAL0567197.1"/>
    </source>
</evidence>
<gene>
    <name evidence="2" type="ORF">V5O48_014798</name>
</gene>
<proteinExistence type="predicted"/>
<comment type="caution">
    <text evidence="2">The sequence shown here is derived from an EMBL/GenBank/DDBJ whole genome shotgun (WGS) entry which is preliminary data.</text>
</comment>
<accession>A0ABR3EWB8</accession>
<sequence>MPRPKKYKNQEERQVAARAKAKRHYEKNSTVIKERKRLARIRQQHIEERHKRRKQRLLLREPQTDEQLGLQIDRDTRLYNSQYTSLKSKLLDTVLNREPLRYFEDVYQRLVAQLCLDKPIENPLQTARGSFEYRVGGSSVDQLWSEVWNDVGSGTLLDKFSALRDAFRSVEHAFNDIEVALLEGHLLETTSVAPSCTNRQSS</sequence>
<dbReference type="Proteomes" id="UP001465976">
    <property type="component" value="Unassembled WGS sequence"/>
</dbReference>
<feature type="region of interest" description="Disordered" evidence="1">
    <location>
        <begin position="1"/>
        <end position="29"/>
    </location>
</feature>
<dbReference type="EMBL" id="JBAHYK010001649">
    <property type="protein sequence ID" value="KAL0567197.1"/>
    <property type="molecule type" value="Genomic_DNA"/>
</dbReference>
<evidence type="ECO:0000313" key="3">
    <source>
        <dbReference type="Proteomes" id="UP001465976"/>
    </source>
</evidence>
<protein>
    <submittedName>
        <fullName evidence="2">Uncharacterized protein</fullName>
    </submittedName>
</protein>
<reference evidence="2 3" key="1">
    <citation type="submission" date="2024-02" db="EMBL/GenBank/DDBJ databases">
        <title>A draft genome for the cacao thread blight pathogen Marasmius crinis-equi.</title>
        <authorList>
            <person name="Cohen S.P."/>
            <person name="Baruah I.K."/>
            <person name="Amoako-Attah I."/>
            <person name="Bukari Y."/>
            <person name="Meinhardt L.W."/>
            <person name="Bailey B.A."/>
        </authorList>
    </citation>
    <scope>NUCLEOTIDE SEQUENCE [LARGE SCALE GENOMIC DNA]</scope>
    <source>
        <strain evidence="2 3">GH-76</strain>
    </source>
</reference>
<evidence type="ECO:0000256" key="1">
    <source>
        <dbReference type="SAM" id="MobiDB-lite"/>
    </source>
</evidence>
<organism evidence="2 3">
    <name type="scientific">Marasmius crinis-equi</name>
    <dbReference type="NCBI Taxonomy" id="585013"/>
    <lineage>
        <taxon>Eukaryota</taxon>
        <taxon>Fungi</taxon>
        <taxon>Dikarya</taxon>
        <taxon>Basidiomycota</taxon>
        <taxon>Agaricomycotina</taxon>
        <taxon>Agaricomycetes</taxon>
        <taxon>Agaricomycetidae</taxon>
        <taxon>Agaricales</taxon>
        <taxon>Marasmiineae</taxon>
        <taxon>Marasmiaceae</taxon>
        <taxon>Marasmius</taxon>
    </lineage>
</organism>